<proteinExistence type="predicted"/>
<evidence type="ECO:0000313" key="1">
    <source>
        <dbReference type="EMBL" id="CAG9593886.1"/>
    </source>
</evidence>
<evidence type="ECO:0008006" key="3">
    <source>
        <dbReference type="Google" id="ProtNLM"/>
    </source>
</evidence>
<gene>
    <name evidence="1" type="ORF">P2SIDE7_00040</name>
</gene>
<name>A0ABM8Y539_9CAUD</name>
<keyword evidence="2" id="KW-1185">Reference proteome</keyword>
<accession>A0ABM8Y539</accession>
<sequence length="159" mass="18136">MASRCRYSTAVTFWITSSASVTADGMSRRSALPVWQKACVLPCITARRFTLNAIFWLQRLFRIRGFLSRISAALCWIFWCSVMRFWKSVTAPPVRSSDWKPHRQNIPAVVWKRMFTGGCRPSTSRQPSRPAPCFTCWSRILIRSCTACRNISAPLTLPG</sequence>
<protein>
    <recommendedName>
        <fullName evidence="3">Secreted protein</fullName>
    </recommendedName>
</protein>
<reference evidence="1 2" key="1">
    <citation type="submission" date="2021-10" db="EMBL/GenBank/DDBJ databases">
        <authorList>
            <person name="Bikard D."/>
        </authorList>
    </citation>
    <scope>NUCLEOTIDE SEQUENCE [LARGE SCALE GENOMIC DNA]</scope>
</reference>
<organism evidence="1 2">
    <name type="scientific">Peduovirus P2</name>
    <dbReference type="NCBI Taxonomy" id="10679"/>
    <lineage>
        <taxon>Viruses</taxon>
        <taxon>Duplodnaviria</taxon>
        <taxon>Heunggongvirae</taxon>
        <taxon>Uroviricota</taxon>
        <taxon>Caudoviricetes</taxon>
        <taxon>Peduoviridae</taxon>
        <taxon>Peduovirus</taxon>
    </lineage>
</organism>
<dbReference type="Proteomes" id="UP000837327">
    <property type="component" value="Chromosome"/>
</dbReference>
<dbReference type="EMBL" id="OU784746">
    <property type="protein sequence ID" value="CAG9593886.1"/>
    <property type="molecule type" value="Genomic_DNA"/>
</dbReference>
<evidence type="ECO:0000313" key="2">
    <source>
        <dbReference type="Proteomes" id="UP000837327"/>
    </source>
</evidence>